<protein>
    <submittedName>
        <fullName evidence="3">DEAD/DEAH box helicase</fullName>
    </submittedName>
</protein>
<sequence>MSATEPSPPAAAAPTLRPYQREAIDAVLSARRQGVRRMVVSLPTGAGKTVIFSHLARVARRQVLVIAHREELLGQARDKIERAMQGQAVVAIERGAERASSGAKVLVCSVRSLHEERLARVIRGRDVGLVIYDECHHAAADDNLRVLRQLGVFDEGWTGTLLGFTATTERGDGKGLDEVFERIVYSRTLPQMIEDGYLCTLRGFRVATDADLRKIRGGGADFPEEELAEAVDIEERNAVVARSIQELARDRRTIAFCVTVGHARNLARSLNALGVPAGIVHGAMRSEDRARALADFRRGHTQVLTNVAVLIEGFDDPGVSCIAMARPTRSEGLYAQCVGRGTRLSPEKKDCLILDFVDLSDLSLTTLPSLFGAPRDLDLRGGDVNEARRIWEQIQFDRPGFELEAGALTLPEIQDRAKGFDPLTLKTNDEVRAISANAWFSLGRHGVGLHFEKKAGRPSEALVLVRGARGKKWEVSVDGKVVDRFSRMEDAVAAVDYEIDRRGRATAASARHEASWRSAPAPATIVEGLRAKVRPTRWSDALQLEVWERIVGR</sequence>
<dbReference type="InterPro" id="IPR027417">
    <property type="entry name" value="P-loop_NTPase"/>
</dbReference>
<keyword evidence="3" id="KW-0378">Hydrolase</keyword>
<dbReference type="GO" id="GO:0004386">
    <property type="term" value="F:helicase activity"/>
    <property type="evidence" value="ECO:0007669"/>
    <property type="project" value="UniProtKB-KW"/>
</dbReference>
<dbReference type="Pfam" id="PF00271">
    <property type="entry name" value="Helicase_C"/>
    <property type="match status" value="1"/>
</dbReference>
<evidence type="ECO:0000259" key="1">
    <source>
        <dbReference type="PROSITE" id="PS51192"/>
    </source>
</evidence>
<keyword evidence="3" id="KW-0347">Helicase</keyword>
<proteinExistence type="predicted"/>
<dbReference type="SUPFAM" id="SSF52540">
    <property type="entry name" value="P-loop containing nucleoside triphosphate hydrolases"/>
    <property type="match status" value="1"/>
</dbReference>
<dbReference type="PROSITE" id="PS51194">
    <property type="entry name" value="HELICASE_CTER"/>
    <property type="match status" value="1"/>
</dbReference>
<dbReference type="InterPro" id="IPR050742">
    <property type="entry name" value="Helicase_Restrict-Modif_Enz"/>
</dbReference>
<reference evidence="3 4" key="1">
    <citation type="submission" date="2021-12" db="EMBL/GenBank/DDBJ databases">
        <title>Discovery of the Pendulisporaceae a myxobacterial family with distinct sporulation behavior and unique specialized metabolism.</title>
        <authorList>
            <person name="Garcia R."/>
            <person name="Popoff A."/>
            <person name="Bader C.D."/>
            <person name="Loehr J."/>
            <person name="Walesch S."/>
            <person name="Walt C."/>
            <person name="Boldt J."/>
            <person name="Bunk B."/>
            <person name="Haeckl F.J.F.P.J."/>
            <person name="Gunesch A.P."/>
            <person name="Birkelbach J."/>
            <person name="Nuebel U."/>
            <person name="Pietschmann T."/>
            <person name="Bach T."/>
            <person name="Mueller R."/>
        </authorList>
    </citation>
    <scope>NUCLEOTIDE SEQUENCE [LARGE SCALE GENOMIC DNA]</scope>
    <source>
        <strain evidence="3 4">MSr11954</strain>
    </source>
</reference>
<name>A0ABZ2LYL0_9BACT</name>
<dbReference type="InterPro" id="IPR014001">
    <property type="entry name" value="Helicase_ATP-bd"/>
</dbReference>
<dbReference type="RefSeq" id="WP_394825598.1">
    <property type="nucleotide sequence ID" value="NZ_CP089984.1"/>
</dbReference>
<dbReference type="PANTHER" id="PTHR47396:SF1">
    <property type="entry name" value="ATP-DEPENDENT HELICASE IRC3-RELATED"/>
    <property type="match status" value="1"/>
</dbReference>
<evidence type="ECO:0000313" key="4">
    <source>
        <dbReference type="Proteomes" id="UP001370348"/>
    </source>
</evidence>
<dbReference type="PROSITE" id="PS51192">
    <property type="entry name" value="HELICASE_ATP_BIND_1"/>
    <property type="match status" value="1"/>
</dbReference>
<dbReference type="Proteomes" id="UP001370348">
    <property type="component" value="Chromosome"/>
</dbReference>
<dbReference type="Gene3D" id="3.40.50.300">
    <property type="entry name" value="P-loop containing nucleotide triphosphate hydrolases"/>
    <property type="match status" value="2"/>
</dbReference>
<feature type="domain" description="Helicase C-terminal" evidence="2">
    <location>
        <begin position="232"/>
        <end position="378"/>
    </location>
</feature>
<keyword evidence="4" id="KW-1185">Reference proteome</keyword>
<dbReference type="PANTHER" id="PTHR47396">
    <property type="entry name" value="TYPE I RESTRICTION ENZYME ECOKI R PROTEIN"/>
    <property type="match status" value="1"/>
</dbReference>
<gene>
    <name evidence="3" type="ORF">LZC94_01560</name>
</gene>
<dbReference type="SMART" id="SM00490">
    <property type="entry name" value="HELICc"/>
    <property type="match status" value="1"/>
</dbReference>
<keyword evidence="3" id="KW-0547">Nucleotide-binding</keyword>
<dbReference type="InterPro" id="IPR006935">
    <property type="entry name" value="Helicase/UvrB_N"/>
</dbReference>
<accession>A0ABZ2LYL0</accession>
<feature type="domain" description="Helicase ATP-binding" evidence="1">
    <location>
        <begin position="29"/>
        <end position="186"/>
    </location>
</feature>
<dbReference type="InterPro" id="IPR001650">
    <property type="entry name" value="Helicase_C-like"/>
</dbReference>
<keyword evidence="3" id="KW-0067">ATP-binding</keyword>
<dbReference type="Pfam" id="PF04851">
    <property type="entry name" value="ResIII"/>
    <property type="match status" value="1"/>
</dbReference>
<dbReference type="EMBL" id="CP089984">
    <property type="protein sequence ID" value="WXB15967.1"/>
    <property type="molecule type" value="Genomic_DNA"/>
</dbReference>
<dbReference type="SMART" id="SM00487">
    <property type="entry name" value="DEXDc"/>
    <property type="match status" value="1"/>
</dbReference>
<organism evidence="3 4">
    <name type="scientific">Pendulispora albinea</name>
    <dbReference type="NCBI Taxonomy" id="2741071"/>
    <lineage>
        <taxon>Bacteria</taxon>
        <taxon>Pseudomonadati</taxon>
        <taxon>Myxococcota</taxon>
        <taxon>Myxococcia</taxon>
        <taxon>Myxococcales</taxon>
        <taxon>Sorangiineae</taxon>
        <taxon>Pendulisporaceae</taxon>
        <taxon>Pendulispora</taxon>
    </lineage>
</organism>
<evidence type="ECO:0000259" key="2">
    <source>
        <dbReference type="PROSITE" id="PS51194"/>
    </source>
</evidence>
<evidence type="ECO:0000313" key="3">
    <source>
        <dbReference type="EMBL" id="WXB15967.1"/>
    </source>
</evidence>